<feature type="binding site" evidence="9">
    <location>
        <position position="205"/>
    </location>
    <ligand>
        <name>substrate</name>
    </ligand>
</feature>
<evidence type="ECO:0000313" key="13">
    <source>
        <dbReference type="Proteomes" id="UP000230033"/>
    </source>
</evidence>
<evidence type="ECO:0000256" key="9">
    <source>
        <dbReference type="PIRSR" id="PIRSR500134-2"/>
    </source>
</evidence>
<feature type="binding site" evidence="9">
    <location>
        <begin position="250"/>
        <end position="254"/>
    </location>
    <ligand>
        <name>substrate</name>
    </ligand>
</feature>
<gene>
    <name evidence="12" type="ORF">COT65_02165</name>
</gene>
<evidence type="ECO:0000256" key="2">
    <source>
        <dbReference type="ARBA" id="ARBA00006601"/>
    </source>
</evidence>
<feature type="binding site" evidence="9">
    <location>
        <position position="321"/>
    </location>
    <ligand>
        <name>substrate</name>
    </ligand>
</feature>
<feature type="active site" description="Nucleophile" evidence="8">
    <location>
        <position position="261"/>
    </location>
</feature>
<dbReference type="Pfam" id="PF03720">
    <property type="entry name" value="UDPG_MGDP_dh_C"/>
    <property type="match status" value="1"/>
</dbReference>
<dbReference type="Gene3D" id="1.20.5.100">
    <property type="entry name" value="Cytochrome c1, transmembrane anchor, C-terminal"/>
    <property type="match status" value="1"/>
</dbReference>
<dbReference type="InterPro" id="IPR008927">
    <property type="entry name" value="6-PGluconate_DH-like_C_sf"/>
</dbReference>
<dbReference type="PANTHER" id="PTHR43750">
    <property type="entry name" value="UDP-GLUCOSE 6-DEHYDROGENASE TUAD"/>
    <property type="match status" value="1"/>
</dbReference>
<feature type="binding site" evidence="9">
    <location>
        <begin position="153"/>
        <end position="156"/>
    </location>
    <ligand>
        <name>substrate</name>
    </ligand>
</feature>
<dbReference type="InterPro" id="IPR036291">
    <property type="entry name" value="NAD(P)-bd_dom_sf"/>
</dbReference>
<dbReference type="Proteomes" id="UP000230033">
    <property type="component" value="Unassembled WGS sequence"/>
</dbReference>
<evidence type="ECO:0000256" key="6">
    <source>
        <dbReference type="ARBA" id="ARBA00047473"/>
    </source>
</evidence>
<feature type="binding site" evidence="10">
    <location>
        <position position="156"/>
    </location>
    <ligand>
        <name>NAD(+)</name>
        <dbReference type="ChEBI" id="CHEBI:57540"/>
    </ligand>
</feature>
<evidence type="ECO:0000256" key="7">
    <source>
        <dbReference type="PIRNR" id="PIRNR000124"/>
    </source>
</evidence>
<dbReference type="SUPFAM" id="SSF51735">
    <property type="entry name" value="NAD(P)-binding Rossmann-fold domains"/>
    <property type="match status" value="1"/>
</dbReference>
<dbReference type="PIRSF" id="PIRSF500134">
    <property type="entry name" value="UDPglc_DH_bac"/>
    <property type="match status" value="1"/>
</dbReference>
<dbReference type="PANTHER" id="PTHR43750:SF3">
    <property type="entry name" value="UDP-GLUCOSE 6-DEHYDROGENASE TUAD"/>
    <property type="match status" value="1"/>
</dbReference>
<dbReference type="InterPro" id="IPR014026">
    <property type="entry name" value="UDP-Glc/GDP-Man_DH_dimer"/>
</dbReference>
<evidence type="ECO:0000313" key="12">
    <source>
        <dbReference type="EMBL" id="PIS13824.1"/>
    </source>
</evidence>
<feature type="binding site" evidence="9">
    <location>
        <position position="258"/>
    </location>
    <ligand>
        <name>substrate</name>
    </ligand>
</feature>
<dbReference type="EC" id="1.1.1.22" evidence="3 7"/>
<dbReference type="Pfam" id="PF03721">
    <property type="entry name" value="UDPG_MGDP_dh_N"/>
    <property type="match status" value="1"/>
</dbReference>
<feature type="binding site" evidence="10">
    <location>
        <position position="86"/>
    </location>
    <ligand>
        <name>NAD(+)</name>
        <dbReference type="ChEBI" id="CHEBI:57540"/>
    </ligand>
</feature>
<feature type="binding site" evidence="10">
    <location>
        <position position="35"/>
    </location>
    <ligand>
        <name>NAD(+)</name>
        <dbReference type="ChEBI" id="CHEBI:57540"/>
    </ligand>
</feature>
<reference evidence="13" key="1">
    <citation type="submission" date="2017-09" db="EMBL/GenBank/DDBJ databases">
        <title>Depth-based differentiation of microbial function through sediment-hosted aquifers and enrichment of novel symbionts in the deep terrestrial subsurface.</title>
        <authorList>
            <person name="Probst A.J."/>
            <person name="Ladd B."/>
            <person name="Jarett J.K."/>
            <person name="Geller-Mcgrath D.E."/>
            <person name="Sieber C.M.K."/>
            <person name="Emerson J.B."/>
            <person name="Anantharaman K."/>
            <person name="Thomas B.C."/>
            <person name="Malmstrom R."/>
            <person name="Stieglmeier M."/>
            <person name="Klingl A."/>
            <person name="Woyke T."/>
            <person name="Ryan C.M."/>
            <person name="Banfield J.F."/>
        </authorList>
    </citation>
    <scope>NUCLEOTIDE SEQUENCE [LARGE SCALE GENOMIC DNA]</scope>
</reference>
<dbReference type="UniPathway" id="UPA00038">
    <property type="reaction ID" value="UER00491"/>
</dbReference>
<keyword evidence="5 7" id="KW-0520">NAD</keyword>
<dbReference type="AlphaFoldDB" id="A0A2H0WMD8"/>
<dbReference type="GO" id="GO:0006065">
    <property type="term" value="P:UDP-glucuronate biosynthetic process"/>
    <property type="evidence" value="ECO:0007669"/>
    <property type="project" value="UniProtKB-UniPathway"/>
</dbReference>
<dbReference type="InterPro" id="IPR014027">
    <property type="entry name" value="UDP-Glc/GDP-Man_DH_C"/>
</dbReference>
<dbReference type="InterPro" id="IPR036220">
    <property type="entry name" value="UDP-Glc/GDP-Man_DH_C_sf"/>
</dbReference>
<dbReference type="Gene3D" id="3.40.50.720">
    <property type="entry name" value="NAD(P)-binding Rossmann-like Domain"/>
    <property type="match status" value="2"/>
</dbReference>
<feature type="binding site" evidence="10">
    <location>
        <position position="264"/>
    </location>
    <ligand>
        <name>NAD(+)</name>
        <dbReference type="ChEBI" id="CHEBI:57540"/>
    </ligand>
</feature>
<dbReference type="GO" id="GO:0003979">
    <property type="term" value="F:UDP-glucose 6-dehydrogenase activity"/>
    <property type="evidence" value="ECO:0007669"/>
    <property type="project" value="UniProtKB-EC"/>
</dbReference>
<evidence type="ECO:0000259" key="11">
    <source>
        <dbReference type="SMART" id="SM00984"/>
    </source>
</evidence>
<dbReference type="SUPFAM" id="SSF48179">
    <property type="entry name" value="6-phosphogluconate dehydrogenase C-terminal domain-like"/>
    <property type="match status" value="1"/>
</dbReference>
<protein>
    <recommendedName>
        <fullName evidence="3 7">UDP-glucose 6-dehydrogenase</fullName>
        <ecNumber evidence="3 7">1.1.1.22</ecNumber>
    </recommendedName>
</protein>
<dbReference type="EMBL" id="PEZJ01000027">
    <property type="protein sequence ID" value="PIS13824.1"/>
    <property type="molecule type" value="Genomic_DNA"/>
</dbReference>
<dbReference type="PIRSF" id="PIRSF000124">
    <property type="entry name" value="UDPglc_GDPman_dh"/>
    <property type="match status" value="1"/>
</dbReference>
<evidence type="ECO:0000256" key="4">
    <source>
        <dbReference type="ARBA" id="ARBA00023002"/>
    </source>
</evidence>
<dbReference type="InterPro" id="IPR017476">
    <property type="entry name" value="UDP-Glc/GDP-Man"/>
</dbReference>
<keyword evidence="4 7" id="KW-0560">Oxidoreductase</keyword>
<dbReference type="Pfam" id="PF00984">
    <property type="entry name" value="UDPG_MGDP_dh"/>
    <property type="match status" value="1"/>
</dbReference>
<comment type="similarity">
    <text evidence="2 7">Belongs to the UDP-glucose/GDP-mannose dehydrogenase family.</text>
</comment>
<dbReference type="SMART" id="SM00984">
    <property type="entry name" value="UDPG_MGDP_dh_C"/>
    <property type="match status" value="1"/>
</dbReference>
<feature type="binding site" evidence="10">
    <location>
        <position position="328"/>
    </location>
    <ligand>
        <name>NAD(+)</name>
        <dbReference type="ChEBI" id="CHEBI:57540"/>
    </ligand>
</feature>
<dbReference type="GO" id="GO:0051287">
    <property type="term" value="F:NAD binding"/>
    <property type="evidence" value="ECO:0007669"/>
    <property type="project" value="InterPro"/>
</dbReference>
<comment type="catalytic activity">
    <reaction evidence="6 7">
        <text>UDP-alpha-D-glucose + 2 NAD(+) + H2O = UDP-alpha-D-glucuronate + 2 NADH + 3 H(+)</text>
        <dbReference type="Rhea" id="RHEA:23596"/>
        <dbReference type="ChEBI" id="CHEBI:15377"/>
        <dbReference type="ChEBI" id="CHEBI:15378"/>
        <dbReference type="ChEBI" id="CHEBI:57540"/>
        <dbReference type="ChEBI" id="CHEBI:57945"/>
        <dbReference type="ChEBI" id="CHEBI:58052"/>
        <dbReference type="ChEBI" id="CHEBI:58885"/>
        <dbReference type="EC" id="1.1.1.22"/>
    </reaction>
</comment>
<dbReference type="InterPro" id="IPR028357">
    <property type="entry name" value="UDPglc_DH_bac"/>
</dbReference>
<feature type="binding site" evidence="10">
    <location>
        <position position="122"/>
    </location>
    <ligand>
        <name>NAD(+)</name>
        <dbReference type="ChEBI" id="CHEBI:57540"/>
    </ligand>
</feature>
<proteinExistence type="inferred from homology"/>
<evidence type="ECO:0000256" key="8">
    <source>
        <dbReference type="PIRSR" id="PIRSR500134-1"/>
    </source>
</evidence>
<evidence type="ECO:0000256" key="5">
    <source>
        <dbReference type="ARBA" id="ARBA00023027"/>
    </source>
</evidence>
<dbReference type="NCBIfam" id="TIGR03026">
    <property type="entry name" value="NDP-sugDHase"/>
    <property type="match status" value="1"/>
</dbReference>
<dbReference type="GO" id="GO:0000271">
    <property type="term" value="P:polysaccharide biosynthetic process"/>
    <property type="evidence" value="ECO:0007669"/>
    <property type="project" value="InterPro"/>
</dbReference>
<feature type="domain" description="UDP-glucose/GDP-mannose dehydrogenase C-terminal" evidence="11">
    <location>
        <begin position="314"/>
        <end position="414"/>
    </location>
</feature>
<dbReference type="InterPro" id="IPR001732">
    <property type="entry name" value="UDP-Glc/GDP-Man_DH_N"/>
</dbReference>
<comment type="pathway">
    <text evidence="1">Nucleotide-sugar biosynthesis; UDP-alpha-D-glucuronate biosynthesis; UDP-alpha-D-glucuronate from UDP-alpha-D-glucose: step 1/1.</text>
</comment>
<evidence type="ECO:0000256" key="3">
    <source>
        <dbReference type="ARBA" id="ARBA00012954"/>
    </source>
</evidence>
<comment type="caution">
    <text evidence="12">The sequence shown here is derived from an EMBL/GenBank/DDBJ whole genome shotgun (WGS) entry which is preliminary data.</text>
</comment>
<evidence type="ECO:0000256" key="1">
    <source>
        <dbReference type="ARBA" id="ARBA00004701"/>
    </source>
</evidence>
<dbReference type="SUPFAM" id="SSF52413">
    <property type="entry name" value="UDP-glucose/GDP-mannose dehydrogenase C-terminal domain"/>
    <property type="match status" value="1"/>
</dbReference>
<organism evidence="12 13">
    <name type="scientific">Candidatus Shapirobacteria bacterium CG09_land_8_20_14_0_10_47_13</name>
    <dbReference type="NCBI Taxonomy" id="1974481"/>
    <lineage>
        <taxon>Bacteria</taxon>
        <taxon>Candidatus Shapironibacteriota</taxon>
    </lineage>
</organism>
<evidence type="ECO:0000256" key="10">
    <source>
        <dbReference type="PIRSR" id="PIRSR500134-3"/>
    </source>
</evidence>
<accession>A0A2H0WMD8</accession>
<name>A0A2H0WMD8_9BACT</name>
<sequence>MKIAVVGAGYVGLTWAIILADQGHHVWLLRKDKAKNEALKKGKPHIFEPGLTDLVKKNLRLGRLLPTLDYQEAIPNVEAIFICVGTPSGLNGKADLSQVLAAASEIGKNLRPGFTAVIVKSTVPPGTTAKIAAMISKHKSTQADFEIGFCPEFLREGSAVADSLHPDRVIVGTASPKVIQLVKELHRHLPTPVLVTSIKSAELTKYAANNYLALRIVFINQIADLCEKIGADVQEIIAGIGSDKRIGPHYWYPGLGYGGSCFPKDVAALAWFAEESRMKDSLFAKMDKINRGRVGQIALRLEKKMGALAGKKIAVLGLAVKQGTDDVRCSPAMDLVEILLKKGAHIKAYDPLATNNARRVLKAEFFPDPYGAVKDADGLFILNDSPEFAKLDYVKLKKLMRGNFIFDSRNLLNKKKMEKLGFVYGGIGK</sequence>